<evidence type="ECO:0000256" key="6">
    <source>
        <dbReference type="ARBA" id="ARBA00023300"/>
    </source>
</evidence>
<dbReference type="AlphaFoldDB" id="A0A6F8PSB3"/>
<dbReference type="GO" id="GO:0031470">
    <property type="term" value="C:carboxysome"/>
    <property type="evidence" value="ECO:0007669"/>
    <property type="project" value="UniProtKB-SubCell"/>
</dbReference>
<feature type="domain" description="Carboxysome Shell Carbonic Anhydrase N-terminal" evidence="16">
    <location>
        <begin position="41"/>
        <end position="133"/>
    </location>
</feature>
<organism evidence="17 18">
    <name type="scientific">Thiosulfatimonas sediminis</name>
    <dbReference type="NCBI Taxonomy" id="2675054"/>
    <lineage>
        <taxon>Bacteria</taxon>
        <taxon>Pseudomonadati</taxon>
        <taxon>Pseudomonadota</taxon>
        <taxon>Gammaproteobacteria</taxon>
        <taxon>Thiotrichales</taxon>
        <taxon>Piscirickettsiaceae</taxon>
        <taxon>Thiosulfatimonas</taxon>
    </lineage>
</organism>
<evidence type="ECO:0000256" key="1">
    <source>
        <dbReference type="ARBA" id="ARBA00001947"/>
    </source>
</evidence>
<comment type="cofactor">
    <cofactor evidence="1">
        <name>Zn(2+)</name>
        <dbReference type="ChEBI" id="CHEBI:29105"/>
    </cofactor>
</comment>
<evidence type="ECO:0000256" key="2">
    <source>
        <dbReference type="ARBA" id="ARBA00012925"/>
    </source>
</evidence>
<evidence type="ECO:0000256" key="9">
    <source>
        <dbReference type="ARBA" id="ARBA00024021"/>
    </source>
</evidence>
<evidence type="ECO:0000256" key="10">
    <source>
        <dbReference type="ARBA" id="ARBA00024121"/>
    </source>
</evidence>
<keyword evidence="6" id="KW-0120">Carbon dioxide fixation</keyword>
<keyword evidence="11" id="KW-1283">Bacterial microcompartment</keyword>
<feature type="domain" description="Carboxysome Shell Carbonic Anhydrase C-terminal" evidence="14">
    <location>
        <begin position="380"/>
        <end position="490"/>
    </location>
</feature>
<dbReference type="Pfam" id="PF20686">
    <property type="entry name" value="CsoSCA_cat"/>
    <property type="match status" value="1"/>
</dbReference>
<name>A0A6F8PSB3_9GAMM</name>
<dbReference type="EC" id="4.2.1.1" evidence="2 13"/>
<evidence type="ECO:0000256" key="3">
    <source>
        <dbReference type="ARBA" id="ARBA00022723"/>
    </source>
</evidence>
<comment type="similarity">
    <text evidence="9">Belongs to the beta-class carbonic anhydrase family. CsoSCA subfamily.</text>
</comment>
<evidence type="ECO:0000256" key="12">
    <source>
        <dbReference type="ARBA" id="ARBA00048348"/>
    </source>
</evidence>
<evidence type="ECO:0000256" key="4">
    <source>
        <dbReference type="ARBA" id="ARBA00022833"/>
    </source>
</evidence>
<keyword evidence="8" id="KW-1282">Carboxysome</keyword>
<evidence type="ECO:0000256" key="13">
    <source>
        <dbReference type="NCBIfam" id="TIGR02701"/>
    </source>
</evidence>
<dbReference type="InterPro" id="IPR048620">
    <property type="entry name" value="CsoSCA_C"/>
</dbReference>
<dbReference type="Gene3D" id="3.30.1330.140">
    <property type="entry name" value="Carboxysome Shell Carbonic Anhydrase, C-terminal domain"/>
    <property type="match status" value="1"/>
</dbReference>
<evidence type="ECO:0000313" key="18">
    <source>
        <dbReference type="Proteomes" id="UP000501726"/>
    </source>
</evidence>
<evidence type="ECO:0000256" key="7">
    <source>
        <dbReference type="ARBA" id="ARBA00023587"/>
    </source>
</evidence>
<evidence type="ECO:0000313" key="17">
    <source>
        <dbReference type="EMBL" id="BBP44924.1"/>
    </source>
</evidence>
<evidence type="ECO:0000256" key="8">
    <source>
        <dbReference type="ARBA" id="ARBA00023669"/>
    </source>
</evidence>
<dbReference type="Pfam" id="PF08936">
    <property type="entry name" value="CsoSCA_C"/>
    <property type="match status" value="1"/>
</dbReference>
<keyword evidence="3" id="KW-0479">Metal-binding</keyword>
<keyword evidence="5" id="KW-0456">Lyase</keyword>
<keyword evidence="4" id="KW-0862">Zinc</keyword>
<dbReference type="InterPro" id="IPR048539">
    <property type="entry name" value="CsoSCA_cat"/>
</dbReference>
<dbReference type="Proteomes" id="UP000501726">
    <property type="component" value="Chromosome"/>
</dbReference>
<dbReference type="KEGG" id="tse:THMIRHAS_02970"/>
<evidence type="ECO:0000256" key="5">
    <source>
        <dbReference type="ARBA" id="ARBA00023239"/>
    </source>
</evidence>
<accession>A0A6F8PSB3</accession>
<evidence type="ECO:0000256" key="11">
    <source>
        <dbReference type="ARBA" id="ARBA00024446"/>
    </source>
</evidence>
<comment type="catalytic activity">
    <reaction evidence="12">
        <text>hydrogencarbonate + H(+) = CO2 + H2O</text>
        <dbReference type="Rhea" id="RHEA:10748"/>
        <dbReference type="ChEBI" id="CHEBI:15377"/>
        <dbReference type="ChEBI" id="CHEBI:15378"/>
        <dbReference type="ChEBI" id="CHEBI:16526"/>
        <dbReference type="ChEBI" id="CHEBI:17544"/>
        <dbReference type="EC" id="4.2.1.1"/>
    </reaction>
</comment>
<dbReference type="GO" id="GO:0015977">
    <property type="term" value="P:carbon fixation"/>
    <property type="evidence" value="ECO:0007669"/>
    <property type="project" value="UniProtKB-UniRule"/>
</dbReference>
<keyword evidence="18" id="KW-1185">Reference proteome</keyword>
<protein>
    <recommendedName>
        <fullName evidence="10 13">Carboxysome shell carbonic anhydrase</fullName>
        <ecNumber evidence="2 13">4.2.1.1</ecNumber>
    </recommendedName>
</protein>
<feature type="domain" description="Carboxysome Shell Carbonic Anhydrase catalytic" evidence="15">
    <location>
        <begin position="148"/>
        <end position="379"/>
    </location>
</feature>
<dbReference type="Gene3D" id="1.20.120.1310">
    <property type="entry name" value="Carboxysome Shell Carbonic Anhydrase, N-terminal helical domain"/>
    <property type="match status" value="1"/>
</dbReference>
<dbReference type="GO" id="GO:0004089">
    <property type="term" value="F:carbonate dehydratase activity"/>
    <property type="evidence" value="ECO:0007669"/>
    <property type="project" value="UniProtKB-UniRule"/>
</dbReference>
<evidence type="ECO:0000259" key="16">
    <source>
        <dbReference type="Pfam" id="PF20687"/>
    </source>
</evidence>
<dbReference type="NCBIfam" id="TIGR02701">
    <property type="entry name" value="shell_carb_anhy"/>
    <property type="match status" value="1"/>
</dbReference>
<dbReference type="Pfam" id="PF20687">
    <property type="entry name" value="CsoSCA_N"/>
    <property type="match status" value="1"/>
</dbReference>
<dbReference type="GO" id="GO:0046872">
    <property type="term" value="F:metal ion binding"/>
    <property type="evidence" value="ECO:0007669"/>
    <property type="project" value="UniProtKB-KW"/>
</dbReference>
<evidence type="ECO:0000259" key="14">
    <source>
        <dbReference type="Pfam" id="PF08936"/>
    </source>
</evidence>
<evidence type="ECO:0000259" key="15">
    <source>
        <dbReference type="Pfam" id="PF20686"/>
    </source>
</evidence>
<dbReference type="RefSeq" id="WP_173269814.1">
    <property type="nucleotide sequence ID" value="NZ_AP021889.1"/>
</dbReference>
<comment type="subcellular location">
    <subcellularLocation>
        <location evidence="7">Carboxysome</location>
    </subcellularLocation>
</comment>
<dbReference type="EMBL" id="AP021889">
    <property type="protein sequence ID" value="BBP44924.1"/>
    <property type="molecule type" value="Genomic_DNA"/>
</dbReference>
<proteinExistence type="inferred from homology"/>
<dbReference type="InterPro" id="IPR048619">
    <property type="entry name" value="CsoSCA_N"/>
</dbReference>
<gene>
    <name evidence="17" type="primary">csoS3_1</name>
    <name evidence="17" type="ORF">THMIRHAS_02970</name>
</gene>
<dbReference type="InterPro" id="IPR014074">
    <property type="entry name" value="Carboxysome_shell_carb_anhy"/>
</dbReference>
<sequence>MNKAVFTKGARRKAAKQHVVPVPYKNGLVPHLFAPTFRVGHPLVDTVENQRLRDYELTSKARFDRIETLLPRLQNMVGLGDFSRSANAILQAELGFKLPDKVLAEASVGGLNLSKLYAQCVFEQYLAFSQEFFEQDPLKGQQTAEVAEVFQSLGYHSIGVAPCADGRLAHFVSYILRLPYSLVRRKAHAGALFDVSESVRNWVFTEHLRFREAKPNAANEATRYLKIASYHFSKSDPHHQGCAAHGSDDTKAARAALDKLNAFKQAIEDRFGCGATVDIALLGVNTDDDSLRVHIPDEYGQVGLADYVDSHLLYHQTLNLDAEQARAVLVDSLRVSHLRKRVDKAANLRKLLAWLLERNLAQIDYVHHYESGCYSDIGHAERFIGIGNGFSEVQLRNLTYYSFLETLEEGLDDVKVGIKIFKKLNLTKMLPIPLIVGFEYDGRVPGSKDRAANKAKRIAGLVQQRFAELSATGMLHTMCTLRDYSSHRPAFRLDND</sequence>
<dbReference type="InterPro" id="IPR043066">
    <property type="entry name" value="CsoSCA_C_sf"/>
</dbReference>
<dbReference type="InterPro" id="IPR043065">
    <property type="entry name" value="CsoSCA_N_sf"/>
</dbReference>
<reference evidence="18" key="1">
    <citation type="submission" date="2019-11" db="EMBL/GenBank/DDBJ databases">
        <title>Isolation and characterization of two novel species in the genus Thiomicrorhabdus.</title>
        <authorList>
            <person name="Mochizuki J."/>
            <person name="Kojima H."/>
            <person name="Fukui M."/>
        </authorList>
    </citation>
    <scope>NUCLEOTIDE SEQUENCE [LARGE SCALE GENOMIC DNA]</scope>
    <source>
        <strain evidence="18">aks77</strain>
    </source>
</reference>